<reference evidence="1 2" key="1">
    <citation type="submission" date="2014-03" db="EMBL/GenBank/DDBJ databases">
        <title>Bradyrhizobium valentinum sp. nov., isolated from effective nodules of Lupinus mariae-josephae, a lupine endemic of basic-lime soils in Eastern Spain.</title>
        <authorList>
            <person name="Duran D."/>
            <person name="Rey L."/>
            <person name="Navarro A."/>
            <person name="Busquets A."/>
            <person name="Imperial J."/>
            <person name="Ruiz-Argueso T."/>
        </authorList>
    </citation>
    <scope>NUCLEOTIDE SEQUENCE [LARGE SCALE GENOMIC DNA]</scope>
    <source>
        <strain evidence="1 2">Ro19</strain>
    </source>
</reference>
<comment type="caution">
    <text evidence="1">The sequence shown here is derived from an EMBL/GenBank/DDBJ whole genome shotgun (WGS) entry which is preliminary data.</text>
</comment>
<name>A0A0R3MNK1_9BRAD</name>
<gene>
    <name evidence="1" type="ORF">CQ13_07545</name>
</gene>
<keyword evidence="2" id="KW-1185">Reference proteome</keyword>
<protein>
    <submittedName>
        <fullName evidence="1">Uncharacterized protein</fullName>
    </submittedName>
</protein>
<evidence type="ECO:0000313" key="2">
    <source>
        <dbReference type="Proteomes" id="UP000052023"/>
    </source>
</evidence>
<dbReference type="RefSeq" id="WP_057845773.1">
    <property type="nucleotide sequence ID" value="NZ_LLYA01000170.1"/>
</dbReference>
<proteinExistence type="predicted"/>
<dbReference type="Proteomes" id="UP000052023">
    <property type="component" value="Unassembled WGS sequence"/>
</dbReference>
<dbReference type="AlphaFoldDB" id="A0A0R3MNK1"/>
<organism evidence="1 2">
    <name type="scientific">Bradyrhizobium retamae</name>
    <dbReference type="NCBI Taxonomy" id="1300035"/>
    <lineage>
        <taxon>Bacteria</taxon>
        <taxon>Pseudomonadati</taxon>
        <taxon>Pseudomonadota</taxon>
        <taxon>Alphaproteobacteria</taxon>
        <taxon>Hyphomicrobiales</taxon>
        <taxon>Nitrobacteraceae</taxon>
        <taxon>Bradyrhizobium</taxon>
    </lineage>
</organism>
<dbReference type="EMBL" id="LLYA01000170">
    <property type="protein sequence ID" value="KRR21880.1"/>
    <property type="molecule type" value="Genomic_DNA"/>
</dbReference>
<evidence type="ECO:0000313" key="1">
    <source>
        <dbReference type="EMBL" id="KRR21880.1"/>
    </source>
</evidence>
<accession>A0A0R3MNK1</accession>
<sequence>MKHFRFNVRCIDGRLFRHVPQHDDPDFEIDAGRCEDCDGAGCDRLHHAKAEKIAGDKIVTSYFRVPGPAPEFDWSAHRDSDEPSDNGHMLQGFGRTEQEAIDDLVAVIEDARA</sequence>